<sequence>MLGNGIGDHDCRIDKCKSNYSLCLGSVTHGHFSILKPFPSRPFSGRSWRGVSVTVPAPERYAVHKLNVRQGPRSCSERWSRHAGLPTQELSPDRRLEDRGAATIPF</sequence>
<name>A0A6A7ZM48_RHIML</name>
<organism evidence="2">
    <name type="scientific">Rhizobium meliloti</name>
    <name type="common">Ensifer meliloti</name>
    <name type="synonym">Sinorhizobium meliloti</name>
    <dbReference type="NCBI Taxonomy" id="382"/>
    <lineage>
        <taxon>Bacteria</taxon>
        <taxon>Pseudomonadati</taxon>
        <taxon>Pseudomonadota</taxon>
        <taxon>Alphaproteobacteria</taxon>
        <taxon>Hyphomicrobiales</taxon>
        <taxon>Rhizobiaceae</taxon>
        <taxon>Sinorhizobium/Ensifer group</taxon>
        <taxon>Sinorhizobium</taxon>
    </lineage>
</organism>
<protein>
    <submittedName>
        <fullName evidence="2">Uncharacterized protein</fullName>
    </submittedName>
</protein>
<evidence type="ECO:0000313" key="2">
    <source>
        <dbReference type="EMBL" id="MQW02802.1"/>
    </source>
</evidence>
<dbReference type="EMBL" id="WISP01000027">
    <property type="protein sequence ID" value="MQW02802.1"/>
    <property type="molecule type" value="Genomic_DNA"/>
</dbReference>
<comment type="caution">
    <text evidence="2">The sequence shown here is derived from an EMBL/GenBank/DDBJ whole genome shotgun (WGS) entry which is preliminary data.</text>
</comment>
<dbReference type="AlphaFoldDB" id="A0A6A7ZM48"/>
<feature type="compositionally biased region" description="Basic and acidic residues" evidence="1">
    <location>
        <begin position="91"/>
        <end position="100"/>
    </location>
</feature>
<gene>
    <name evidence="2" type="ORF">GHK45_02850</name>
</gene>
<accession>A0A6A7ZM48</accession>
<evidence type="ECO:0000256" key="1">
    <source>
        <dbReference type="SAM" id="MobiDB-lite"/>
    </source>
</evidence>
<proteinExistence type="predicted"/>
<feature type="region of interest" description="Disordered" evidence="1">
    <location>
        <begin position="77"/>
        <end position="106"/>
    </location>
</feature>
<reference evidence="2" key="1">
    <citation type="journal article" date="2013" name="Genome Biol.">
        <title>Comparative genomics of the core and accessory genomes of 48 Sinorhizobium strains comprising five genospecies.</title>
        <authorList>
            <person name="Sugawara M."/>
            <person name="Epstein B."/>
            <person name="Badgley B.D."/>
            <person name="Unno T."/>
            <person name="Xu L."/>
            <person name="Reese J."/>
            <person name="Gyaneshwar P."/>
            <person name="Denny R."/>
            <person name="Mudge J."/>
            <person name="Bharti A.K."/>
            <person name="Farmer A.D."/>
            <person name="May G.D."/>
            <person name="Woodward J.E."/>
            <person name="Medigue C."/>
            <person name="Vallenet D."/>
            <person name="Lajus A."/>
            <person name="Rouy Z."/>
            <person name="Martinez-Vaz B."/>
            <person name="Tiffin P."/>
            <person name="Young N.D."/>
            <person name="Sadowsky M.J."/>
        </authorList>
    </citation>
    <scope>NUCLEOTIDE SEQUENCE</scope>
    <source>
        <strain evidence="2">M30</strain>
    </source>
</reference>